<dbReference type="AlphaFoldDB" id="A0A7D3VTQ1"/>
<organism evidence="1 2">
    <name type="scientific">Actinomadura verrucosospora</name>
    <dbReference type="NCBI Taxonomy" id="46165"/>
    <lineage>
        <taxon>Bacteria</taxon>
        <taxon>Bacillati</taxon>
        <taxon>Actinomycetota</taxon>
        <taxon>Actinomycetes</taxon>
        <taxon>Streptosporangiales</taxon>
        <taxon>Thermomonosporaceae</taxon>
        <taxon>Actinomadura</taxon>
    </lineage>
</organism>
<evidence type="ECO:0000313" key="2">
    <source>
        <dbReference type="Proteomes" id="UP000501240"/>
    </source>
</evidence>
<evidence type="ECO:0000313" key="1">
    <source>
        <dbReference type="EMBL" id="QKG19071.1"/>
    </source>
</evidence>
<reference evidence="1 2" key="1">
    <citation type="submission" date="2020-05" db="EMBL/GenBank/DDBJ databases">
        <title>Actinomadura verrucosospora NRRL-B18236 (PFL_A860) Genome sequencing and assembly.</title>
        <authorList>
            <person name="Samborskyy M."/>
        </authorList>
    </citation>
    <scope>NUCLEOTIDE SEQUENCE [LARGE SCALE GENOMIC DNA]</scope>
    <source>
        <strain evidence="1 2">NRRL:B18236</strain>
    </source>
</reference>
<name>A0A7D3VTQ1_ACTVE</name>
<proteinExistence type="predicted"/>
<sequence length="60" mass="5603">MRFARGWSGALGGEGAALLQGGPVECDRGGDADHAALAAADGPPGAEGLADGVISGGVVA</sequence>
<gene>
    <name evidence="1" type="ORF">ACTIVE_0707</name>
</gene>
<protein>
    <submittedName>
        <fullName evidence="1">Uncharacterized protein</fullName>
    </submittedName>
</protein>
<dbReference type="Proteomes" id="UP000501240">
    <property type="component" value="Chromosome"/>
</dbReference>
<accession>A0A7D3VTQ1</accession>
<dbReference type="EMBL" id="CP053892">
    <property type="protein sequence ID" value="QKG19071.1"/>
    <property type="molecule type" value="Genomic_DNA"/>
</dbReference>
<keyword evidence="2" id="KW-1185">Reference proteome</keyword>